<feature type="region of interest" description="Disordered" evidence="5">
    <location>
        <begin position="996"/>
        <end position="1161"/>
    </location>
</feature>
<dbReference type="EMBL" id="JAPFFF010000036">
    <property type="protein sequence ID" value="KAK8843065.1"/>
    <property type="molecule type" value="Genomic_DNA"/>
</dbReference>
<feature type="binding site" evidence="4">
    <location>
        <position position="375"/>
    </location>
    <ligand>
        <name>ATP</name>
        <dbReference type="ChEBI" id="CHEBI:30616"/>
    </ligand>
</feature>
<name>A0ABR2HA06_9EUKA</name>
<feature type="compositionally biased region" description="Basic residues" evidence="5">
    <location>
        <begin position="1136"/>
        <end position="1148"/>
    </location>
</feature>
<evidence type="ECO:0000313" key="8">
    <source>
        <dbReference type="Proteomes" id="UP001470230"/>
    </source>
</evidence>
<gene>
    <name evidence="7" type="ORF">M9Y10_025255</name>
</gene>
<evidence type="ECO:0000256" key="1">
    <source>
        <dbReference type="ARBA" id="ARBA00022527"/>
    </source>
</evidence>
<feature type="compositionally biased region" description="Basic and acidic residues" evidence="5">
    <location>
        <begin position="1008"/>
        <end position="1022"/>
    </location>
</feature>
<evidence type="ECO:0000313" key="7">
    <source>
        <dbReference type="EMBL" id="KAK8843065.1"/>
    </source>
</evidence>
<dbReference type="PROSITE" id="PS00108">
    <property type="entry name" value="PROTEIN_KINASE_ST"/>
    <property type="match status" value="1"/>
</dbReference>
<dbReference type="Pfam" id="PF00069">
    <property type="entry name" value="Pkinase"/>
    <property type="match status" value="2"/>
</dbReference>
<keyword evidence="2 4" id="KW-0547">Nucleotide-binding</keyword>
<dbReference type="SMART" id="SM00220">
    <property type="entry name" value="S_TKc"/>
    <property type="match status" value="3"/>
</dbReference>
<feature type="domain" description="Protein kinase" evidence="6">
    <location>
        <begin position="631"/>
        <end position="954"/>
    </location>
</feature>
<dbReference type="Gene3D" id="1.10.510.10">
    <property type="entry name" value="Transferase(Phosphotransferase) domain 1"/>
    <property type="match status" value="4"/>
</dbReference>
<feature type="compositionally biased region" description="Basic and acidic residues" evidence="5">
    <location>
        <begin position="1047"/>
        <end position="1125"/>
    </location>
</feature>
<organism evidence="7 8">
    <name type="scientific">Tritrichomonas musculus</name>
    <dbReference type="NCBI Taxonomy" id="1915356"/>
    <lineage>
        <taxon>Eukaryota</taxon>
        <taxon>Metamonada</taxon>
        <taxon>Parabasalia</taxon>
        <taxon>Tritrichomonadida</taxon>
        <taxon>Tritrichomonadidae</taxon>
        <taxon>Tritrichomonas</taxon>
    </lineage>
</organism>
<dbReference type="PROSITE" id="PS00107">
    <property type="entry name" value="PROTEIN_KINASE_ATP"/>
    <property type="match status" value="1"/>
</dbReference>
<dbReference type="InterPro" id="IPR001245">
    <property type="entry name" value="Ser-Thr/Tyr_kinase_cat_dom"/>
</dbReference>
<evidence type="ECO:0000256" key="2">
    <source>
        <dbReference type="ARBA" id="ARBA00022741"/>
    </source>
</evidence>
<dbReference type="InterPro" id="IPR011009">
    <property type="entry name" value="Kinase-like_dom_sf"/>
</dbReference>
<dbReference type="InterPro" id="IPR017441">
    <property type="entry name" value="Protein_kinase_ATP_BS"/>
</dbReference>
<keyword evidence="1" id="KW-0723">Serine/threonine-protein kinase</keyword>
<evidence type="ECO:0000256" key="4">
    <source>
        <dbReference type="PROSITE-ProRule" id="PRU10141"/>
    </source>
</evidence>
<keyword evidence="3 4" id="KW-0067">ATP-binding</keyword>
<dbReference type="InterPro" id="IPR050167">
    <property type="entry name" value="Ser_Thr_protein_kinase"/>
</dbReference>
<dbReference type="PANTHER" id="PTHR23257">
    <property type="entry name" value="SERINE-THREONINE PROTEIN KINASE"/>
    <property type="match status" value="1"/>
</dbReference>
<dbReference type="PRINTS" id="PR00109">
    <property type="entry name" value="TYRKINASE"/>
</dbReference>
<protein>
    <recommendedName>
        <fullName evidence="6">Protein kinase domain-containing protein</fullName>
    </recommendedName>
</protein>
<reference evidence="7 8" key="1">
    <citation type="submission" date="2024-04" db="EMBL/GenBank/DDBJ databases">
        <title>Tritrichomonas musculus Genome.</title>
        <authorList>
            <person name="Alves-Ferreira E."/>
            <person name="Grigg M."/>
            <person name="Lorenzi H."/>
            <person name="Galac M."/>
        </authorList>
    </citation>
    <scope>NUCLEOTIDE SEQUENCE [LARGE SCALE GENOMIC DNA]</scope>
    <source>
        <strain evidence="7 8">EAF2021</strain>
    </source>
</reference>
<dbReference type="Pfam" id="PF07714">
    <property type="entry name" value="PK_Tyr_Ser-Thr"/>
    <property type="match status" value="2"/>
</dbReference>
<feature type="domain" description="Protein kinase" evidence="6">
    <location>
        <begin position="346"/>
        <end position="617"/>
    </location>
</feature>
<keyword evidence="1" id="KW-0808">Transferase</keyword>
<evidence type="ECO:0000256" key="5">
    <source>
        <dbReference type="SAM" id="MobiDB-lite"/>
    </source>
</evidence>
<evidence type="ECO:0000256" key="3">
    <source>
        <dbReference type="ARBA" id="ARBA00022840"/>
    </source>
</evidence>
<accession>A0ABR2HA06</accession>
<dbReference type="InterPro" id="IPR008271">
    <property type="entry name" value="Ser/Thr_kinase_AS"/>
</dbReference>
<sequence length="1435" mass="167247">MNIFDRSNYCEIDLIPTDLDKYEIIKVIKKGSYDDVCTVKEKETKKIYAAKVFPMERSLTMIRTFYSEVEIMSKLKSPLFVKFVEFGSLRGRLGHDAALPTIIMEYYPNGTLYDLLELIRNGKKPPQEWNATRELIFIYLIALGMMYLHSKNYIHRDLKPQGIYLDDYLLPKIGDFTTITRTDNKIKDIFVGTPLYMAPEVFKDETPTKAVDVYSFANIVYEIVTHKELSDSGGKMNILRIYRNKMTGMRPKIDESVPEQYRKLIKSCWEEDPRKRPTFKEIVSMLKTDKSFITKKINEREFLKVVEEFDNMNHENHDLYFDKVHIDYKEGKELHVDLVETNLKFYDLHEKVGEGQYGEVFKIRDIRKNSIYAAKVNRLHIEDCKYDQLKCLEREIKILSKLKSPLILKFIGFNRNDFDGEPRPTIITEFIKNMSLDKIIKLVNCGRKPDEWDDTKLLIVTYGIAAGMSHLHSLNILHRDLKPENVFLDEHLFPKIGDFGLSKEIEDDDRSNQSNSFVGTPAFMAPEIFEGLKYTKAGDVYAFGILLYEITTFDLPYKEYNAYNLSYFVVNGVRPKFNVDIPKCYKLLIEKCWHKEPKKRPTFSEIVNYLKNDEEFITDEVNEDQFLEYVKFVDDNVLDGSFKEVTLDFEELKRIQENDPLLNVPYIDINLYEKQQLIKTIDNFDICVVRNIETNAHYEAKISTIQLTKLSRSEIIHLSREVNILSKMIHPVLLKFIGYSPIDFNLHPFPVLINEMPPRKSLEYHLNLKRKGKLDKEDDDENEEEETMNLIFIYGIANGMEFLHSHGILHRNLCPENIFLTQDLCPKIGNFGLLTKIHSIKSMTYQSTVGIKGNPSYSSPELIESGTYSESSDVYAFAMTVYEIVTLNVPFKDIKNINSLYKEVVTLGRRPKIDNLGIPQFYVNLIESCWSQNPNERPTFKEIVSSLEKYAGFITRKIHKRTFKMYVNFLKNSSKKFNSKNRVVCYDDMIIEKRKDKDDIDESQSSDSECRNSSKEKTRNKDDDIEPTSFYKSKKKKEKKSTSKISSENKREEKSTSKISSENEREEKSTSKISSENKREKKSTSKISSENKKEEKSTSKISSENEREKKSTSKISSENKREEKSASIISSENKKTDKKSKSKNKRKSKNDDDDDFTPIDMPEIKDTYEPLIAKLLNRECIDSINADFLKYLLNTSKQVSTSSIFTTFKKKFGEIRGDEDFLLIKVFTEKSNVSSFKEKQKELKKKQKFIIKYKAINELYHPNIGKALGFYNGNNKQQPAILFEFYSNSLKDVIQSLDDSYLVSIIYEICHAMMTAHLEDIIHRDLNPDNIFVNFENHAKIMNFTSTYIMTQKEQIKLDYDVFCLSKEFLENNEFSEKVDVFAFGVIMFYILTRGKGPFLSREDILEGYHSVLFHNVCPIHKNKGQALSSSRILL</sequence>
<feature type="domain" description="Protein kinase" evidence="6">
    <location>
        <begin position="22"/>
        <end position="293"/>
    </location>
</feature>
<dbReference type="SUPFAM" id="SSF56112">
    <property type="entry name" value="Protein kinase-like (PK-like)"/>
    <property type="match status" value="4"/>
</dbReference>
<feature type="domain" description="Protein kinase" evidence="6">
    <location>
        <begin position="1193"/>
        <end position="1435"/>
    </location>
</feature>
<comment type="caution">
    <text evidence="7">The sequence shown here is derived from an EMBL/GenBank/DDBJ whole genome shotgun (WGS) entry which is preliminary data.</text>
</comment>
<dbReference type="PROSITE" id="PS50011">
    <property type="entry name" value="PROTEIN_KINASE_DOM"/>
    <property type="match status" value="4"/>
</dbReference>
<dbReference type="Proteomes" id="UP001470230">
    <property type="component" value="Unassembled WGS sequence"/>
</dbReference>
<dbReference type="PANTHER" id="PTHR23257:SF958">
    <property type="entry name" value="SERINE_THREONINE-PROTEIN KINASE WNK4"/>
    <property type="match status" value="1"/>
</dbReference>
<keyword evidence="8" id="KW-1185">Reference proteome</keyword>
<dbReference type="CDD" id="cd13999">
    <property type="entry name" value="STKc_MAP3K-like"/>
    <property type="match status" value="1"/>
</dbReference>
<keyword evidence="1" id="KW-0418">Kinase</keyword>
<evidence type="ECO:0000259" key="6">
    <source>
        <dbReference type="PROSITE" id="PS50011"/>
    </source>
</evidence>
<dbReference type="InterPro" id="IPR000719">
    <property type="entry name" value="Prot_kinase_dom"/>
</dbReference>
<proteinExistence type="predicted"/>